<dbReference type="PANTHER" id="PTHR24320">
    <property type="entry name" value="RETINOL DEHYDROGENASE"/>
    <property type="match status" value="1"/>
</dbReference>
<dbReference type="EMBL" id="JAFEUM010000001">
    <property type="protein sequence ID" value="MBM7034902.1"/>
    <property type="molecule type" value="Genomic_DNA"/>
</dbReference>
<keyword evidence="5" id="KW-1185">Reference proteome</keyword>
<dbReference type="SUPFAM" id="SSF51735">
    <property type="entry name" value="NAD(P)-binding Rossmann-fold domains"/>
    <property type="match status" value="1"/>
</dbReference>
<dbReference type="Gene3D" id="3.40.50.720">
    <property type="entry name" value="NAD(P)-binding Rossmann-like Domain"/>
    <property type="match status" value="1"/>
</dbReference>
<reference evidence="4 5" key="1">
    <citation type="submission" date="2021-02" db="EMBL/GenBank/DDBJ databases">
        <authorList>
            <person name="Park J.-S."/>
        </authorList>
    </citation>
    <scope>NUCLEOTIDE SEQUENCE [LARGE SCALE GENOMIC DNA]</scope>
    <source>
        <strain evidence="4 5">188UL20-2</strain>
    </source>
</reference>
<dbReference type="Proteomes" id="UP000809621">
    <property type="component" value="Unassembled WGS sequence"/>
</dbReference>
<comment type="similarity">
    <text evidence="1 3">Belongs to the short-chain dehydrogenases/reductases (SDR) family.</text>
</comment>
<dbReference type="PRINTS" id="PR00080">
    <property type="entry name" value="SDRFAMILY"/>
</dbReference>
<evidence type="ECO:0000256" key="1">
    <source>
        <dbReference type="ARBA" id="ARBA00006484"/>
    </source>
</evidence>
<dbReference type="InterPro" id="IPR020904">
    <property type="entry name" value="Sc_DH/Rdtase_CS"/>
</dbReference>
<dbReference type="PANTHER" id="PTHR24320:SF148">
    <property type="entry name" value="NAD(P)-BINDING ROSSMANN-FOLD SUPERFAMILY PROTEIN"/>
    <property type="match status" value="1"/>
</dbReference>
<evidence type="ECO:0000256" key="2">
    <source>
        <dbReference type="ARBA" id="ARBA00023002"/>
    </source>
</evidence>
<dbReference type="Pfam" id="PF00106">
    <property type="entry name" value="adh_short"/>
    <property type="match status" value="1"/>
</dbReference>
<organism evidence="4 5">
    <name type="scientific">Vibrio ulleungensis</name>
    <dbReference type="NCBI Taxonomy" id="2807619"/>
    <lineage>
        <taxon>Bacteria</taxon>
        <taxon>Pseudomonadati</taxon>
        <taxon>Pseudomonadota</taxon>
        <taxon>Gammaproteobacteria</taxon>
        <taxon>Vibrionales</taxon>
        <taxon>Vibrionaceae</taxon>
        <taxon>Vibrio</taxon>
    </lineage>
</organism>
<dbReference type="InterPro" id="IPR036291">
    <property type="entry name" value="NAD(P)-bd_dom_sf"/>
</dbReference>
<dbReference type="InterPro" id="IPR002347">
    <property type="entry name" value="SDR_fam"/>
</dbReference>
<protein>
    <submittedName>
        <fullName evidence="4">SDR family NAD(P)-dependent oxidoreductase</fullName>
    </submittedName>
</protein>
<dbReference type="RefSeq" id="WP_205156556.1">
    <property type="nucleotide sequence ID" value="NZ_JAFEUM010000001.1"/>
</dbReference>
<proteinExistence type="inferred from homology"/>
<name>A0ABS2HGG4_9VIBR</name>
<gene>
    <name evidence="4" type="ORF">JQC93_00675</name>
</gene>
<sequence>MKKIILLTGATDGIGLQTAKQLAAQGHQLLLHGRNQNKLQQVVDTVSALPGAGPVEGFIADLSKLAEASQLATQVAQLHGKLDVIINNAGVFSMADPKTVDGLDARFVVNTIAPLILTQELLPLLNQSGRVVNLSSAAQASVDLSALTGSPTLSDNAAYAQSKLAILMWTQEMAKRHPEGPIFVAVNPASFLGSKMVKDAYGVAGGDLSIGADILCRAALSDEFSAANGLYFDNDLGKFSLPHSDAQNTATSGSVFSALELFIKQRS</sequence>
<accession>A0ABS2HGG4</accession>
<evidence type="ECO:0000313" key="4">
    <source>
        <dbReference type="EMBL" id="MBM7034902.1"/>
    </source>
</evidence>
<dbReference type="PROSITE" id="PS00061">
    <property type="entry name" value="ADH_SHORT"/>
    <property type="match status" value="1"/>
</dbReference>
<dbReference type="PRINTS" id="PR00081">
    <property type="entry name" value="GDHRDH"/>
</dbReference>
<comment type="caution">
    <text evidence="4">The sequence shown here is derived from an EMBL/GenBank/DDBJ whole genome shotgun (WGS) entry which is preliminary data.</text>
</comment>
<evidence type="ECO:0000256" key="3">
    <source>
        <dbReference type="RuleBase" id="RU000363"/>
    </source>
</evidence>
<keyword evidence="2" id="KW-0560">Oxidoreductase</keyword>
<evidence type="ECO:0000313" key="5">
    <source>
        <dbReference type="Proteomes" id="UP000809621"/>
    </source>
</evidence>